<dbReference type="SUPFAM" id="SSF57756">
    <property type="entry name" value="Retrovirus zinc finger-like domains"/>
    <property type="match status" value="1"/>
</dbReference>
<proteinExistence type="predicted"/>
<evidence type="ECO:0000313" key="5">
    <source>
        <dbReference type="Proteomes" id="UP001054945"/>
    </source>
</evidence>
<sequence length="168" mass="19590">MVKNTKAAKAKFAELETLFAHKEQQIAELKAQIHIHKTQESNELAYYRGKLEARIYSKTCFKCQSLGHYSNECNLPEVCGKCANNHKTKDCTSKKIKCINCVRQNECICDPSEYNNEKDHYAFRNCCPAYQYRLQEIREEEISAEETKKQNKQQKQVTPTQEDLQQIC</sequence>
<dbReference type="InterPro" id="IPR001878">
    <property type="entry name" value="Znf_CCHC"/>
</dbReference>
<keyword evidence="1" id="KW-0479">Metal-binding</keyword>
<dbReference type="PROSITE" id="PS50158">
    <property type="entry name" value="ZF_CCHC"/>
    <property type="match status" value="1"/>
</dbReference>
<protein>
    <recommendedName>
        <fullName evidence="3">CCHC-type domain-containing protein</fullName>
    </recommendedName>
</protein>
<dbReference type="EMBL" id="BPLR01020325">
    <property type="protein sequence ID" value="GIX77417.1"/>
    <property type="molecule type" value="Genomic_DNA"/>
</dbReference>
<reference evidence="4 5" key="1">
    <citation type="submission" date="2021-06" db="EMBL/GenBank/DDBJ databases">
        <title>Caerostris extrusa draft genome.</title>
        <authorList>
            <person name="Kono N."/>
            <person name="Arakawa K."/>
        </authorList>
    </citation>
    <scope>NUCLEOTIDE SEQUENCE [LARGE SCALE GENOMIC DNA]</scope>
</reference>
<evidence type="ECO:0000313" key="4">
    <source>
        <dbReference type="EMBL" id="GIX77417.1"/>
    </source>
</evidence>
<dbReference type="GO" id="GO:0008270">
    <property type="term" value="F:zinc ion binding"/>
    <property type="evidence" value="ECO:0007669"/>
    <property type="project" value="UniProtKB-KW"/>
</dbReference>
<keyword evidence="1" id="KW-0863">Zinc-finger</keyword>
<feature type="compositionally biased region" description="Polar residues" evidence="2">
    <location>
        <begin position="157"/>
        <end position="168"/>
    </location>
</feature>
<evidence type="ECO:0000256" key="2">
    <source>
        <dbReference type="SAM" id="MobiDB-lite"/>
    </source>
</evidence>
<name>A0AAV4MY12_CAEEX</name>
<evidence type="ECO:0000259" key="3">
    <source>
        <dbReference type="PROSITE" id="PS50158"/>
    </source>
</evidence>
<organism evidence="4 5">
    <name type="scientific">Caerostris extrusa</name>
    <name type="common">Bark spider</name>
    <name type="synonym">Caerostris bankana</name>
    <dbReference type="NCBI Taxonomy" id="172846"/>
    <lineage>
        <taxon>Eukaryota</taxon>
        <taxon>Metazoa</taxon>
        <taxon>Ecdysozoa</taxon>
        <taxon>Arthropoda</taxon>
        <taxon>Chelicerata</taxon>
        <taxon>Arachnida</taxon>
        <taxon>Araneae</taxon>
        <taxon>Araneomorphae</taxon>
        <taxon>Entelegynae</taxon>
        <taxon>Araneoidea</taxon>
        <taxon>Araneidae</taxon>
        <taxon>Caerostris</taxon>
    </lineage>
</organism>
<keyword evidence="1" id="KW-0862">Zinc</keyword>
<comment type="caution">
    <text evidence="4">The sequence shown here is derived from an EMBL/GenBank/DDBJ whole genome shotgun (WGS) entry which is preliminary data.</text>
</comment>
<keyword evidence="5" id="KW-1185">Reference proteome</keyword>
<dbReference type="AlphaFoldDB" id="A0AAV4MY12"/>
<gene>
    <name evidence="4" type="ORF">CEXT_650321</name>
</gene>
<evidence type="ECO:0000256" key="1">
    <source>
        <dbReference type="PROSITE-ProRule" id="PRU00047"/>
    </source>
</evidence>
<accession>A0AAV4MY12</accession>
<dbReference type="InterPro" id="IPR036875">
    <property type="entry name" value="Znf_CCHC_sf"/>
</dbReference>
<feature type="region of interest" description="Disordered" evidence="2">
    <location>
        <begin position="144"/>
        <end position="168"/>
    </location>
</feature>
<feature type="domain" description="CCHC-type" evidence="3">
    <location>
        <begin position="60"/>
        <end position="73"/>
    </location>
</feature>
<dbReference type="Pfam" id="PF00098">
    <property type="entry name" value="zf-CCHC"/>
    <property type="match status" value="1"/>
</dbReference>
<dbReference type="Proteomes" id="UP001054945">
    <property type="component" value="Unassembled WGS sequence"/>
</dbReference>
<dbReference type="GO" id="GO:0003676">
    <property type="term" value="F:nucleic acid binding"/>
    <property type="evidence" value="ECO:0007669"/>
    <property type="project" value="InterPro"/>
</dbReference>